<evidence type="ECO:0000256" key="4">
    <source>
        <dbReference type="ARBA" id="ARBA00022840"/>
    </source>
</evidence>
<feature type="binding site" evidence="6">
    <location>
        <position position="38"/>
    </location>
    <ligand>
        <name>ATP</name>
        <dbReference type="ChEBI" id="CHEBI:30616"/>
    </ligand>
</feature>
<reference evidence="9" key="1">
    <citation type="submission" date="2021-01" db="EMBL/GenBank/DDBJ databases">
        <authorList>
            <consortium name="Genoscope - CEA"/>
            <person name="William W."/>
        </authorList>
    </citation>
    <scope>NUCLEOTIDE SEQUENCE</scope>
</reference>
<dbReference type="InterPro" id="IPR045269">
    <property type="entry name" value="Atg1-like"/>
</dbReference>
<evidence type="ECO:0000313" key="10">
    <source>
        <dbReference type="Proteomes" id="UP000688137"/>
    </source>
</evidence>
<feature type="domain" description="Protein kinase" evidence="7">
    <location>
        <begin position="9"/>
        <end position="262"/>
    </location>
</feature>
<dbReference type="InterPro" id="IPR018247">
    <property type="entry name" value="EF_Hand_1_Ca_BS"/>
</dbReference>
<dbReference type="Proteomes" id="UP000688137">
    <property type="component" value="Unassembled WGS sequence"/>
</dbReference>
<dbReference type="InterPro" id="IPR017441">
    <property type="entry name" value="Protein_kinase_ATP_BS"/>
</dbReference>
<dbReference type="GO" id="GO:0004674">
    <property type="term" value="F:protein serine/threonine kinase activity"/>
    <property type="evidence" value="ECO:0007669"/>
    <property type="project" value="InterPro"/>
</dbReference>
<feature type="domain" description="EF-hand" evidence="8">
    <location>
        <begin position="514"/>
        <end position="543"/>
    </location>
</feature>
<keyword evidence="4 6" id="KW-0067">ATP-binding</keyword>
<keyword evidence="2 6" id="KW-0547">Nucleotide-binding</keyword>
<dbReference type="AlphaFoldDB" id="A0A8S1KXX6"/>
<dbReference type="SMART" id="SM00220">
    <property type="entry name" value="S_TKc"/>
    <property type="match status" value="1"/>
</dbReference>
<dbReference type="PANTHER" id="PTHR24348:SF22">
    <property type="entry name" value="NON-SPECIFIC SERINE_THREONINE PROTEIN KINASE"/>
    <property type="match status" value="1"/>
</dbReference>
<comment type="caution">
    <text evidence="9">The sequence shown here is derived from an EMBL/GenBank/DDBJ whole genome shotgun (WGS) entry which is preliminary data.</text>
</comment>
<dbReference type="GO" id="GO:0005509">
    <property type="term" value="F:calcium ion binding"/>
    <property type="evidence" value="ECO:0007669"/>
    <property type="project" value="InterPro"/>
</dbReference>
<name>A0A8S1KXX6_PARPR</name>
<dbReference type="FunFam" id="3.30.200.20:FF:000660">
    <property type="entry name" value="Uncharacterized protein"/>
    <property type="match status" value="1"/>
</dbReference>
<dbReference type="GO" id="GO:0016020">
    <property type="term" value="C:membrane"/>
    <property type="evidence" value="ECO:0007669"/>
    <property type="project" value="TreeGrafter"/>
</dbReference>
<keyword evidence="10" id="KW-1185">Reference proteome</keyword>
<accession>A0A8S1KXX6</accession>
<dbReference type="FunFam" id="1.10.238.10:FF:000865">
    <property type="entry name" value="Uncharacterized protein"/>
    <property type="match status" value="1"/>
</dbReference>
<feature type="domain" description="EF-hand" evidence="8">
    <location>
        <begin position="424"/>
        <end position="455"/>
    </location>
</feature>
<organism evidence="9 10">
    <name type="scientific">Paramecium primaurelia</name>
    <dbReference type="NCBI Taxonomy" id="5886"/>
    <lineage>
        <taxon>Eukaryota</taxon>
        <taxon>Sar</taxon>
        <taxon>Alveolata</taxon>
        <taxon>Ciliophora</taxon>
        <taxon>Intramacronucleata</taxon>
        <taxon>Oligohymenophorea</taxon>
        <taxon>Peniculida</taxon>
        <taxon>Parameciidae</taxon>
        <taxon>Paramecium</taxon>
    </lineage>
</organism>
<dbReference type="GO" id="GO:0010506">
    <property type="term" value="P:regulation of autophagy"/>
    <property type="evidence" value="ECO:0007669"/>
    <property type="project" value="InterPro"/>
</dbReference>
<proteinExistence type="inferred from homology"/>
<dbReference type="OMA" id="HIFDKNH"/>
<evidence type="ECO:0000313" key="9">
    <source>
        <dbReference type="EMBL" id="CAD8060339.1"/>
    </source>
</evidence>
<dbReference type="EMBL" id="CAJJDM010000029">
    <property type="protein sequence ID" value="CAD8060339.1"/>
    <property type="molecule type" value="Genomic_DNA"/>
</dbReference>
<dbReference type="PROSITE" id="PS50222">
    <property type="entry name" value="EF_HAND_2"/>
    <property type="match status" value="5"/>
</dbReference>
<dbReference type="GO" id="GO:0000407">
    <property type="term" value="C:phagophore assembly site"/>
    <property type="evidence" value="ECO:0007669"/>
    <property type="project" value="TreeGrafter"/>
</dbReference>
<dbReference type="InterPro" id="IPR000719">
    <property type="entry name" value="Prot_kinase_dom"/>
</dbReference>
<evidence type="ECO:0000256" key="3">
    <source>
        <dbReference type="ARBA" id="ARBA00022777"/>
    </source>
</evidence>
<feature type="domain" description="EF-hand" evidence="8">
    <location>
        <begin position="478"/>
        <end position="513"/>
    </location>
</feature>
<dbReference type="InterPro" id="IPR002048">
    <property type="entry name" value="EF_hand_dom"/>
</dbReference>
<evidence type="ECO:0000256" key="5">
    <source>
        <dbReference type="ARBA" id="ARBA00024334"/>
    </source>
</evidence>
<comment type="similarity">
    <text evidence="5">Belongs to the protein kinase superfamily. Ser/Thr protein kinase family. CDPK subfamily.</text>
</comment>
<sequence>MQTIENYQYDKKGFLGAGSFGSVYKAKNIKTGEIVALKILDMKLFQDQFMIDSLKNEIKVMQTLKSPNVVRMLDVFGNKQQTYMAIELCDSDLRSVMHKKGHMQEQQAIEVLAQLMNGFKELVSHNYIHRDIKPENCLVKSNVYKVADFGFATKIDITGRQLLRECVGTPIYMSPQILNKQQYSAKSDIWSIGMMYYEILFGKTAWSCRDMNSFLRSIKTQPLRFPYERPINENSKDFIKKCLMIEEANRIGWNEIFTHPIFTMNQSGQLQQKQNYELPQQCIKILRKLQEVVAENNIDPHYIFQRFDKDKNNILDAKEFKELILAVDHNTTQFQIQALFTRICGQDQKVNYIEFQKLFTEFDFSDLNDRAGIIIKDIQAVIKANNINITQIFKKYDKNHQGDLDYQEFYNLIKVIVPGIKDYEIQLMFSKFDRDNNGAISFPEFSYILSKGTGQTQKDGITQRASGVLKQLQNTVRINKLDVSKIFQRFDKSGDGAIDQEEFFLLLRAIDGKISKNEAASVFHIFDKNHDDQISFEEFKSLL</sequence>
<dbReference type="PROSITE" id="PS00018">
    <property type="entry name" value="EF_HAND_1"/>
    <property type="match status" value="4"/>
</dbReference>
<keyword evidence="3" id="KW-0418">Kinase</keyword>
<feature type="domain" description="EF-hand" evidence="8">
    <location>
        <begin position="295"/>
        <end position="330"/>
    </location>
</feature>
<dbReference type="Pfam" id="PF00069">
    <property type="entry name" value="Pkinase"/>
    <property type="match status" value="1"/>
</dbReference>
<evidence type="ECO:0008006" key="11">
    <source>
        <dbReference type="Google" id="ProtNLM"/>
    </source>
</evidence>
<dbReference type="PROSITE" id="PS00108">
    <property type="entry name" value="PROTEIN_KINASE_ST"/>
    <property type="match status" value="1"/>
</dbReference>
<dbReference type="GO" id="GO:0000045">
    <property type="term" value="P:autophagosome assembly"/>
    <property type="evidence" value="ECO:0007669"/>
    <property type="project" value="TreeGrafter"/>
</dbReference>
<dbReference type="Pfam" id="PF13202">
    <property type="entry name" value="EF-hand_5"/>
    <property type="match status" value="1"/>
</dbReference>
<protein>
    <recommendedName>
        <fullName evidence="11">Calcium-dependent protein kinase</fullName>
    </recommendedName>
</protein>
<dbReference type="CDD" id="cd00051">
    <property type="entry name" value="EFh"/>
    <property type="match status" value="1"/>
</dbReference>
<dbReference type="Pfam" id="PF13499">
    <property type="entry name" value="EF-hand_7"/>
    <property type="match status" value="2"/>
</dbReference>
<dbReference type="PROSITE" id="PS50011">
    <property type="entry name" value="PROTEIN_KINASE_DOM"/>
    <property type="match status" value="1"/>
</dbReference>
<dbReference type="FunFam" id="1.10.238.10:FF:000619">
    <property type="entry name" value="Uncharacterized protein"/>
    <property type="match status" value="1"/>
</dbReference>
<evidence type="ECO:0000256" key="6">
    <source>
        <dbReference type="PROSITE-ProRule" id="PRU10141"/>
    </source>
</evidence>
<evidence type="ECO:0000259" key="8">
    <source>
        <dbReference type="PROSITE" id="PS50222"/>
    </source>
</evidence>
<dbReference type="PANTHER" id="PTHR24348">
    <property type="entry name" value="SERINE/THREONINE-PROTEIN KINASE UNC-51-RELATED"/>
    <property type="match status" value="1"/>
</dbReference>
<dbReference type="GO" id="GO:0005829">
    <property type="term" value="C:cytosol"/>
    <property type="evidence" value="ECO:0007669"/>
    <property type="project" value="TreeGrafter"/>
</dbReference>
<dbReference type="GO" id="GO:0005524">
    <property type="term" value="F:ATP binding"/>
    <property type="evidence" value="ECO:0007669"/>
    <property type="project" value="UniProtKB-UniRule"/>
</dbReference>
<dbReference type="PROSITE" id="PS00107">
    <property type="entry name" value="PROTEIN_KINASE_ATP"/>
    <property type="match status" value="1"/>
</dbReference>
<evidence type="ECO:0000256" key="2">
    <source>
        <dbReference type="ARBA" id="ARBA00022741"/>
    </source>
</evidence>
<evidence type="ECO:0000256" key="1">
    <source>
        <dbReference type="ARBA" id="ARBA00022679"/>
    </source>
</evidence>
<evidence type="ECO:0000259" key="7">
    <source>
        <dbReference type="PROSITE" id="PS50011"/>
    </source>
</evidence>
<dbReference type="SMART" id="SM00054">
    <property type="entry name" value="EFh"/>
    <property type="match status" value="5"/>
</dbReference>
<dbReference type="InterPro" id="IPR008271">
    <property type="entry name" value="Ser/Thr_kinase_AS"/>
</dbReference>
<feature type="domain" description="EF-hand" evidence="8">
    <location>
        <begin position="384"/>
        <end position="419"/>
    </location>
</feature>
<dbReference type="FunFam" id="1.10.510.10:FF:000737">
    <property type="entry name" value="Protein kinase, putative"/>
    <property type="match status" value="1"/>
</dbReference>
<gene>
    <name evidence="9" type="ORF">PPRIM_AZ9-3.1.T0300085</name>
</gene>
<keyword evidence="1" id="KW-0808">Transferase</keyword>
<dbReference type="GO" id="GO:0005776">
    <property type="term" value="C:autophagosome"/>
    <property type="evidence" value="ECO:0007669"/>
    <property type="project" value="TreeGrafter"/>
</dbReference>